<dbReference type="Proteomes" id="UP000269544">
    <property type="component" value="Chromosome"/>
</dbReference>
<feature type="binding site" evidence="7">
    <location>
        <position position="15"/>
    </location>
    <ligand>
        <name>ADP-alpha-D-glucose</name>
        <dbReference type="ChEBI" id="CHEBI:57498"/>
    </ligand>
</feature>
<evidence type="ECO:0000256" key="2">
    <source>
        <dbReference type="ARBA" id="ARBA00002764"/>
    </source>
</evidence>
<protein>
    <recommendedName>
        <fullName evidence="7">Glycogen synthase</fullName>
        <ecNumber evidence="7">2.4.1.21</ecNumber>
    </recommendedName>
    <alternativeName>
        <fullName evidence="7">Starch [bacterial glycogen] synthase</fullName>
    </alternativeName>
</protein>
<accession>A0A448UZY1</accession>
<dbReference type="EMBL" id="LR134523">
    <property type="protein sequence ID" value="VEJ34465.1"/>
    <property type="molecule type" value="Genomic_DNA"/>
</dbReference>
<evidence type="ECO:0000256" key="6">
    <source>
        <dbReference type="ARBA" id="ARBA00023056"/>
    </source>
</evidence>
<comment type="pathway">
    <text evidence="7">Glycan biosynthesis; glycogen biosynthesis.</text>
</comment>
<dbReference type="CDD" id="cd03791">
    <property type="entry name" value="GT5_Glycogen_synthase_DULL1-like"/>
    <property type="match status" value="1"/>
</dbReference>
<keyword evidence="4 7" id="KW-0328">Glycosyltransferase</keyword>
<dbReference type="InterPro" id="IPR001296">
    <property type="entry name" value="Glyco_trans_1"/>
</dbReference>
<evidence type="ECO:0000256" key="4">
    <source>
        <dbReference type="ARBA" id="ARBA00022676"/>
    </source>
</evidence>
<dbReference type="RefSeq" id="WP_126464646.1">
    <property type="nucleotide sequence ID" value="NZ_LR134523.1"/>
</dbReference>
<reference evidence="10 11" key="1">
    <citation type="submission" date="2018-12" db="EMBL/GenBank/DDBJ databases">
        <authorList>
            <consortium name="Pathogen Informatics"/>
        </authorList>
    </citation>
    <scope>NUCLEOTIDE SEQUENCE [LARGE SCALE GENOMIC DNA]</scope>
    <source>
        <strain evidence="10 11">NCTC13079</strain>
    </source>
</reference>
<dbReference type="UniPathway" id="UPA00164"/>
<dbReference type="Pfam" id="PF00534">
    <property type="entry name" value="Glycos_transf_1"/>
    <property type="match status" value="1"/>
</dbReference>
<evidence type="ECO:0000256" key="7">
    <source>
        <dbReference type="HAMAP-Rule" id="MF_00484"/>
    </source>
</evidence>
<dbReference type="Gene3D" id="3.40.50.2000">
    <property type="entry name" value="Glycogen Phosphorylase B"/>
    <property type="match status" value="2"/>
</dbReference>
<comment type="similarity">
    <text evidence="3 7">Belongs to the glycosyltransferase 1 family. Bacterial/plant glycogen synthase subfamily.</text>
</comment>
<evidence type="ECO:0000259" key="8">
    <source>
        <dbReference type="Pfam" id="PF00534"/>
    </source>
</evidence>
<evidence type="ECO:0000259" key="9">
    <source>
        <dbReference type="Pfam" id="PF08323"/>
    </source>
</evidence>
<sequence>MKFFYCASEVHPFVKTGGLADVMAALPKAIKKSYDKIYVVLPLYGHIEERFRREMEYIGYDYVKMHAERIYMGVFHLREAGVDYYFIDNESFFRRTALYGYEDDGYRFAFFSKACASLIRYLEIEPDIVHANDWHTGLVPLYIKDFAAGDARYRKIRTIFTIHNINYQGYFDADVFRYTDLHSRYFTEEGVRFYDGINMMKAGIQFADGVTTVSETYARELRDPFYGKELAGLIEYHKEKVYGIQNGIDTDEYDPERDPLLAANYGPDSLDKKIENKRDVQKRYGLPERDVPLFTVISRLDPLKGMDLILEILDEFLDEDVQFLVLGTGEERIQWSFRSICERRENASANIFFDNDESHRIYAAGDFFLVPSVTEPSGLSQMVAMTYGNIPIVRATGGLKDTVVPFDEAGRGGGYVFYDIDARALLAAMQKAKDEYYAPIDHIHRKSAMRQDFGWQRAANAYRELYKEIRRKTR</sequence>
<evidence type="ECO:0000256" key="5">
    <source>
        <dbReference type="ARBA" id="ARBA00022679"/>
    </source>
</evidence>
<dbReference type="HAMAP" id="MF_00484">
    <property type="entry name" value="Glycogen_synth"/>
    <property type="match status" value="1"/>
</dbReference>
<dbReference type="KEGG" id="piv:NCTC13079_00168"/>
<dbReference type="GO" id="GO:0009011">
    <property type="term" value="F:alpha-1,4-glucan glucosyltransferase (ADP-glucose donor) activity"/>
    <property type="evidence" value="ECO:0007669"/>
    <property type="project" value="UniProtKB-UniRule"/>
</dbReference>
<evidence type="ECO:0000256" key="1">
    <source>
        <dbReference type="ARBA" id="ARBA00001478"/>
    </source>
</evidence>
<dbReference type="OrthoDB" id="9808590at2"/>
<organism evidence="10 11">
    <name type="scientific">Aedoeadaptatus ivorii</name>
    <dbReference type="NCBI Taxonomy" id="54006"/>
    <lineage>
        <taxon>Bacteria</taxon>
        <taxon>Bacillati</taxon>
        <taxon>Bacillota</taxon>
        <taxon>Tissierellia</taxon>
        <taxon>Tissierellales</taxon>
        <taxon>Peptoniphilaceae</taxon>
        <taxon>Aedoeadaptatus</taxon>
    </lineage>
</organism>
<feature type="domain" description="Starch synthase catalytic" evidence="9">
    <location>
        <begin position="4"/>
        <end position="235"/>
    </location>
</feature>
<evidence type="ECO:0000313" key="11">
    <source>
        <dbReference type="Proteomes" id="UP000269544"/>
    </source>
</evidence>
<dbReference type="GO" id="GO:0004373">
    <property type="term" value="F:alpha-1,4-glucan glucosyltransferase (UDP-glucose donor) activity"/>
    <property type="evidence" value="ECO:0007669"/>
    <property type="project" value="InterPro"/>
</dbReference>
<dbReference type="InterPro" id="IPR013534">
    <property type="entry name" value="Starch_synth_cat_dom"/>
</dbReference>
<dbReference type="GO" id="GO:0005978">
    <property type="term" value="P:glycogen biosynthetic process"/>
    <property type="evidence" value="ECO:0007669"/>
    <property type="project" value="UniProtKB-UniRule"/>
</dbReference>
<evidence type="ECO:0000256" key="3">
    <source>
        <dbReference type="ARBA" id="ARBA00010281"/>
    </source>
</evidence>
<dbReference type="PANTHER" id="PTHR45825:SF11">
    <property type="entry name" value="ALPHA AMYLASE DOMAIN-CONTAINING PROTEIN"/>
    <property type="match status" value="1"/>
</dbReference>
<dbReference type="PANTHER" id="PTHR45825">
    <property type="entry name" value="GRANULE-BOUND STARCH SYNTHASE 1, CHLOROPLASTIC/AMYLOPLASTIC"/>
    <property type="match status" value="1"/>
</dbReference>
<feature type="domain" description="Glycosyl transferase family 1" evidence="8">
    <location>
        <begin position="289"/>
        <end position="434"/>
    </location>
</feature>
<evidence type="ECO:0000313" key="10">
    <source>
        <dbReference type="EMBL" id="VEJ34465.1"/>
    </source>
</evidence>
<dbReference type="EC" id="2.4.1.21" evidence="7"/>
<comment type="function">
    <text evidence="2 7">Synthesizes alpha-1,4-glucan chains using ADP-glucose.</text>
</comment>
<dbReference type="SUPFAM" id="SSF53756">
    <property type="entry name" value="UDP-Glycosyltransferase/glycogen phosphorylase"/>
    <property type="match status" value="1"/>
</dbReference>
<comment type="catalytic activity">
    <reaction evidence="1 7">
        <text>[(1-&gt;4)-alpha-D-glucosyl](n) + ADP-alpha-D-glucose = [(1-&gt;4)-alpha-D-glucosyl](n+1) + ADP + H(+)</text>
        <dbReference type="Rhea" id="RHEA:18189"/>
        <dbReference type="Rhea" id="RHEA-COMP:9584"/>
        <dbReference type="Rhea" id="RHEA-COMP:9587"/>
        <dbReference type="ChEBI" id="CHEBI:15378"/>
        <dbReference type="ChEBI" id="CHEBI:15444"/>
        <dbReference type="ChEBI" id="CHEBI:57498"/>
        <dbReference type="ChEBI" id="CHEBI:456216"/>
        <dbReference type="EC" id="2.4.1.21"/>
    </reaction>
</comment>
<keyword evidence="11" id="KW-1185">Reference proteome</keyword>
<dbReference type="AlphaFoldDB" id="A0A448UZY1"/>
<dbReference type="InterPro" id="IPR011835">
    <property type="entry name" value="GS/SS"/>
</dbReference>
<gene>
    <name evidence="7 10" type="primary">glgA</name>
    <name evidence="10" type="ORF">NCTC13079_00168</name>
</gene>
<name>A0A448UZY1_9FIRM</name>
<keyword evidence="5 7" id="KW-0808">Transferase</keyword>
<keyword evidence="6 7" id="KW-0320">Glycogen biosynthesis</keyword>
<proteinExistence type="inferred from homology"/>
<dbReference type="NCBIfam" id="TIGR02095">
    <property type="entry name" value="glgA"/>
    <property type="match status" value="1"/>
</dbReference>
<dbReference type="Pfam" id="PF08323">
    <property type="entry name" value="Glyco_transf_5"/>
    <property type="match status" value="1"/>
</dbReference>